<evidence type="ECO:0000313" key="2">
    <source>
        <dbReference type="Proteomes" id="UP000032141"/>
    </source>
</evidence>
<protein>
    <recommendedName>
        <fullName evidence="3">Retrotransposon Copia-like N-terminal domain-containing protein</fullName>
    </recommendedName>
</protein>
<dbReference type="PANTHER" id="PTHR34222">
    <property type="entry name" value="GAG_PRE-INTEGRS DOMAIN-CONTAINING PROTEIN"/>
    <property type="match status" value="1"/>
</dbReference>
<reference evidence="1 2" key="1">
    <citation type="journal article" date="2014" name="Genome Biol.">
        <title>Transcriptome and methylome profiling reveals relics of genome dominance in the mesopolyploid Brassica oleracea.</title>
        <authorList>
            <person name="Parkin I.A."/>
            <person name="Koh C."/>
            <person name="Tang H."/>
            <person name="Robinson S.J."/>
            <person name="Kagale S."/>
            <person name="Clarke W.E."/>
            <person name="Town C.D."/>
            <person name="Nixon J."/>
            <person name="Krishnakumar V."/>
            <person name="Bidwell S.L."/>
            <person name="Denoeud F."/>
            <person name="Belcram H."/>
            <person name="Links M.G."/>
            <person name="Just J."/>
            <person name="Clarke C."/>
            <person name="Bender T."/>
            <person name="Huebert T."/>
            <person name="Mason A.S."/>
            <person name="Pires J.C."/>
            <person name="Barker G."/>
            <person name="Moore J."/>
            <person name="Walley P.G."/>
            <person name="Manoli S."/>
            <person name="Batley J."/>
            <person name="Edwards D."/>
            <person name="Nelson M.N."/>
            <person name="Wang X."/>
            <person name="Paterson A.H."/>
            <person name="King G."/>
            <person name="Bancroft I."/>
            <person name="Chalhoub B."/>
            <person name="Sharpe A.G."/>
        </authorList>
    </citation>
    <scope>NUCLEOTIDE SEQUENCE</scope>
    <source>
        <strain evidence="1 2">cv. TO1000</strain>
    </source>
</reference>
<evidence type="ECO:0008006" key="3">
    <source>
        <dbReference type="Google" id="ProtNLM"/>
    </source>
</evidence>
<proteinExistence type="predicted"/>
<dbReference type="OMA" id="CGERSIF"/>
<evidence type="ECO:0000313" key="1">
    <source>
        <dbReference type="EnsemblPlants" id="Bo3g165520.1"/>
    </source>
</evidence>
<reference evidence="1" key="2">
    <citation type="submission" date="2015-03" db="UniProtKB">
        <authorList>
            <consortium name="EnsemblPlants"/>
        </authorList>
    </citation>
    <scope>IDENTIFICATION</scope>
</reference>
<dbReference type="AlphaFoldDB" id="A0A0D3BL06"/>
<accession>A0A0D3BL06</accession>
<organism evidence="1 2">
    <name type="scientific">Brassica oleracea var. oleracea</name>
    <dbReference type="NCBI Taxonomy" id="109376"/>
    <lineage>
        <taxon>Eukaryota</taxon>
        <taxon>Viridiplantae</taxon>
        <taxon>Streptophyta</taxon>
        <taxon>Embryophyta</taxon>
        <taxon>Tracheophyta</taxon>
        <taxon>Spermatophyta</taxon>
        <taxon>Magnoliopsida</taxon>
        <taxon>eudicotyledons</taxon>
        <taxon>Gunneridae</taxon>
        <taxon>Pentapetalae</taxon>
        <taxon>rosids</taxon>
        <taxon>malvids</taxon>
        <taxon>Brassicales</taxon>
        <taxon>Brassicaceae</taxon>
        <taxon>Brassiceae</taxon>
        <taxon>Brassica</taxon>
    </lineage>
</organism>
<dbReference type="PANTHER" id="PTHR34222:SF33">
    <property type="entry name" value="RETROTRANSPOSON GAG DOMAIN-CONTAINING PROTEIN"/>
    <property type="match status" value="1"/>
</dbReference>
<dbReference type="Proteomes" id="UP000032141">
    <property type="component" value="Chromosome C3"/>
</dbReference>
<dbReference type="eggNOG" id="KOG0017">
    <property type="taxonomic scope" value="Eukaryota"/>
</dbReference>
<name>A0A0D3BL06_BRAOL</name>
<sequence>MDFTKHLGKYSQLWSELEMLRPSTTDPSTLEERREQDKVFGLLLTLNPSFNDVLKHILRAKELPSYDDVCAQLRKELGSDGLFGGKGELSMANKAEKMESASVNKAHFKPRRGGDKSVTCEHCKNLGHSKTNCWILHPHLRPASTNR</sequence>
<dbReference type="Gramene" id="Bo3g165520.1">
    <property type="protein sequence ID" value="Bo3g165520.1"/>
    <property type="gene ID" value="Bo3g165520"/>
</dbReference>
<dbReference type="HOGENOM" id="CLU_091496_0_0_1"/>
<keyword evidence="2" id="KW-1185">Reference proteome</keyword>
<dbReference type="EnsemblPlants" id="Bo3g165520.1">
    <property type="protein sequence ID" value="Bo3g165520.1"/>
    <property type="gene ID" value="Bo3g165520"/>
</dbReference>